<dbReference type="PANTHER" id="PTHR23097:SF116">
    <property type="entry name" value="TUMOR NECROSIS FACTOR RECEPTOR SUPERFAMILY MEMBER 6B"/>
    <property type="match status" value="1"/>
</dbReference>
<keyword evidence="7" id="KW-0325">Glycoprotein</keyword>
<protein>
    <recommendedName>
        <fullName evidence="9">TNFR-Cys domain-containing protein</fullName>
    </recommendedName>
</protein>
<evidence type="ECO:0000256" key="4">
    <source>
        <dbReference type="ARBA" id="ARBA00022729"/>
    </source>
</evidence>
<dbReference type="SUPFAM" id="SSF57586">
    <property type="entry name" value="TNF receptor-like"/>
    <property type="match status" value="2"/>
</dbReference>
<evidence type="ECO:0000256" key="8">
    <source>
        <dbReference type="PROSITE-ProRule" id="PRU00206"/>
    </source>
</evidence>
<keyword evidence="11" id="KW-1185">Reference proteome</keyword>
<dbReference type="Pfam" id="PF00020">
    <property type="entry name" value="TNFR_c6"/>
    <property type="match status" value="2"/>
</dbReference>
<feature type="repeat" description="TNFR-Cys" evidence="8">
    <location>
        <begin position="97"/>
        <end position="138"/>
    </location>
</feature>
<evidence type="ECO:0000256" key="3">
    <source>
        <dbReference type="ARBA" id="ARBA00022703"/>
    </source>
</evidence>
<feature type="disulfide bond" evidence="8">
    <location>
        <begin position="98"/>
        <end position="113"/>
    </location>
</feature>
<evidence type="ECO:0000256" key="5">
    <source>
        <dbReference type="ARBA" id="ARBA00022737"/>
    </source>
</evidence>
<dbReference type="Gene3D" id="2.10.50.10">
    <property type="entry name" value="Tumor Necrosis Factor Receptor, subunit A, domain 2"/>
    <property type="match status" value="3"/>
</dbReference>
<dbReference type="CDD" id="cd10575">
    <property type="entry name" value="TNFRSF6B"/>
    <property type="match status" value="1"/>
</dbReference>
<gene>
    <name evidence="10" type="ORF">chiPu_0001025</name>
</gene>
<comment type="caution">
    <text evidence="10">The sequence shown here is derived from an EMBL/GenBank/DDBJ whole genome shotgun (WGS) entry which is preliminary data.</text>
</comment>
<comment type="caution">
    <text evidence="8">Lacks conserved residue(s) required for the propagation of feature annotation.</text>
</comment>
<dbReference type="EMBL" id="BEZZ01000014">
    <property type="protein sequence ID" value="GCC22637.1"/>
    <property type="molecule type" value="Genomic_DNA"/>
</dbReference>
<evidence type="ECO:0000313" key="11">
    <source>
        <dbReference type="Proteomes" id="UP000287033"/>
    </source>
</evidence>
<evidence type="ECO:0000256" key="7">
    <source>
        <dbReference type="ARBA" id="ARBA00023180"/>
    </source>
</evidence>
<dbReference type="Proteomes" id="UP000287033">
    <property type="component" value="Unassembled WGS sequence"/>
</dbReference>
<organism evidence="10 11">
    <name type="scientific">Chiloscyllium punctatum</name>
    <name type="common">Brownbanded bambooshark</name>
    <name type="synonym">Hemiscyllium punctatum</name>
    <dbReference type="NCBI Taxonomy" id="137246"/>
    <lineage>
        <taxon>Eukaryota</taxon>
        <taxon>Metazoa</taxon>
        <taxon>Chordata</taxon>
        <taxon>Craniata</taxon>
        <taxon>Vertebrata</taxon>
        <taxon>Chondrichthyes</taxon>
        <taxon>Elasmobranchii</taxon>
        <taxon>Galeomorphii</taxon>
        <taxon>Galeoidea</taxon>
        <taxon>Orectolobiformes</taxon>
        <taxon>Hemiscylliidae</taxon>
        <taxon>Chiloscyllium</taxon>
    </lineage>
</organism>
<comment type="subcellular location">
    <subcellularLocation>
        <location evidence="1">Secreted</location>
    </subcellularLocation>
</comment>
<evidence type="ECO:0000256" key="1">
    <source>
        <dbReference type="ARBA" id="ARBA00004613"/>
    </source>
</evidence>
<dbReference type="OrthoDB" id="9990004at2759"/>
<feature type="domain" description="TNFR-Cys" evidence="9">
    <location>
        <begin position="97"/>
        <end position="138"/>
    </location>
</feature>
<evidence type="ECO:0000259" key="9">
    <source>
        <dbReference type="PROSITE" id="PS50050"/>
    </source>
</evidence>
<dbReference type="PANTHER" id="PTHR23097">
    <property type="entry name" value="TUMOR NECROSIS FACTOR RECEPTOR SUPERFAMILY MEMBER"/>
    <property type="match status" value="1"/>
</dbReference>
<sequence>MTHTPPLPSSTYLKGQAGPEGIPEVRGIPTHSNMLFKCLISIVLIEQVSSLFETVNSKPTYQRRDPYTGQMVTCEQCPPGTYVKTQCTSDHPTICESCTDLHYTQYWNYLQKCRYCNVFCGHHQYEKHQCNSTHNRVCECKAGYYLEFEFCLKHSSCPYGAGVIKKGTPYSDTNCEKCTDGHFSASVSSSESCLKHTNCTERGLVVNVAGSQYHDTLCTPCKTYHGRKPLVNDSAVSTCNEAIIEFVAYQKIPIKKLKRFLTLLEIEQAKKVSKQLKAQNKHMMHQSLHPLLVKWKEVVKEDHLLEKILLILQKAKMKNIIKNVKERFMLNVVTSLSNILVEAE</sequence>
<dbReference type="SMART" id="SM00208">
    <property type="entry name" value="TNFR"/>
    <property type="match status" value="4"/>
</dbReference>
<keyword evidence="3" id="KW-0053">Apoptosis</keyword>
<feature type="disulfide bond" evidence="8">
    <location>
        <begin position="120"/>
        <end position="138"/>
    </location>
</feature>
<evidence type="ECO:0000256" key="6">
    <source>
        <dbReference type="ARBA" id="ARBA00023157"/>
    </source>
</evidence>
<keyword evidence="5" id="KW-0677">Repeat</keyword>
<keyword evidence="6 8" id="KW-1015">Disulfide bond</keyword>
<dbReference type="InterPro" id="IPR034023">
    <property type="entry name" value="TNFRSF6B_N"/>
</dbReference>
<keyword evidence="4" id="KW-0732">Signal</keyword>
<dbReference type="InterPro" id="IPR052459">
    <property type="entry name" value="TNFRSF_decoy_receptor"/>
</dbReference>
<dbReference type="GO" id="GO:0006915">
    <property type="term" value="P:apoptotic process"/>
    <property type="evidence" value="ECO:0007669"/>
    <property type="project" value="UniProtKB-KW"/>
</dbReference>
<dbReference type="AlphaFoldDB" id="A0A401RWW1"/>
<dbReference type="GO" id="GO:0005576">
    <property type="term" value="C:extracellular region"/>
    <property type="evidence" value="ECO:0007669"/>
    <property type="project" value="UniProtKB-SubCell"/>
</dbReference>
<accession>A0A401RWW1</accession>
<dbReference type="PROSITE" id="PS50050">
    <property type="entry name" value="TNFR_NGFR_2"/>
    <property type="match status" value="1"/>
</dbReference>
<keyword evidence="2" id="KW-0964">Secreted</keyword>
<dbReference type="InterPro" id="IPR001368">
    <property type="entry name" value="TNFR/NGFR_Cys_rich_reg"/>
</dbReference>
<dbReference type="OMA" id="LEFEFCL"/>
<evidence type="ECO:0000256" key="2">
    <source>
        <dbReference type="ARBA" id="ARBA00022525"/>
    </source>
</evidence>
<proteinExistence type="predicted"/>
<reference evidence="10 11" key="1">
    <citation type="journal article" date="2018" name="Nat. Ecol. Evol.">
        <title>Shark genomes provide insights into elasmobranch evolution and the origin of vertebrates.</title>
        <authorList>
            <person name="Hara Y"/>
            <person name="Yamaguchi K"/>
            <person name="Onimaru K"/>
            <person name="Kadota M"/>
            <person name="Koyanagi M"/>
            <person name="Keeley SD"/>
            <person name="Tatsumi K"/>
            <person name="Tanaka K"/>
            <person name="Motone F"/>
            <person name="Kageyama Y"/>
            <person name="Nozu R"/>
            <person name="Adachi N"/>
            <person name="Nishimura O"/>
            <person name="Nakagawa R"/>
            <person name="Tanegashima C"/>
            <person name="Kiyatake I"/>
            <person name="Matsumoto R"/>
            <person name="Murakumo K"/>
            <person name="Nishida K"/>
            <person name="Terakita A"/>
            <person name="Kuratani S"/>
            <person name="Sato K"/>
            <person name="Hyodo S Kuraku.S."/>
        </authorList>
    </citation>
    <scope>NUCLEOTIDE SEQUENCE [LARGE SCALE GENOMIC DNA]</scope>
</reference>
<evidence type="ECO:0000313" key="10">
    <source>
        <dbReference type="EMBL" id="GCC22637.1"/>
    </source>
</evidence>
<name>A0A401RWW1_CHIPU</name>
<dbReference type="STRING" id="137246.A0A401RWW1"/>